<dbReference type="PANTHER" id="PTHR37539:SF1">
    <property type="entry name" value="ER-BOUND OXYGENASE MPAB_MPAB'_RUBBER OXYGENASE CATALYTIC DOMAIN-CONTAINING PROTEIN"/>
    <property type="match status" value="1"/>
</dbReference>
<dbReference type="GO" id="GO:0016491">
    <property type="term" value="F:oxidoreductase activity"/>
    <property type="evidence" value="ECO:0007669"/>
    <property type="project" value="InterPro"/>
</dbReference>
<proteinExistence type="predicted"/>
<evidence type="ECO:0000313" key="3">
    <source>
        <dbReference type="Proteomes" id="UP000586827"/>
    </source>
</evidence>
<evidence type="ECO:0000259" key="1">
    <source>
        <dbReference type="Pfam" id="PF09995"/>
    </source>
</evidence>
<gene>
    <name evidence="2" type="ORF">HLB23_27770</name>
</gene>
<dbReference type="InterPro" id="IPR018713">
    <property type="entry name" value="MPAB/Lcp_cat_dom"/>
</dbReference>
<dbReference type="RefSeq" id="WP_067522258.1">
    <property type="nucleotide sequence ID" value="NZ_JABELX010000011.1"/>
</dbReference>
<dbReference type="Pfam" id="PF09995">
    <property type="entry name" value="MPAB_Lcp_cat"/>
    <property type="match status" value="1"/>
</dbReference>
<comment type="caution">
    <text evidence="2">The sequence shown here is derived from an EMBL/GenBank/DDBJ whole genome shotgun (WGS) entry which is preliminary data.</text>
</comment>
<feature type="domain" description="ER-bound oxygenase mpaB/mpaB'/Rubber oxygenase catalytic" evidence="1">
    <location>
        <begin position="137"/>
        <end position="342"/>
    </location>
</feature>
<dbReference type="AlphaFoldDB" id="A0A849CBF7"/>
<reference evidence="2 3" key="1">
    <citation type="submission" date="2020-05" db="EMBL/GenBank/DDBJ databases">
        <title>MicrobeNet Type strains.</title>
        <authorList>
            <person name="Nicholson A.C."/>
        </authorList>
    </citation>
    <scope>NUCLEOTIDE SEQUENCE [LARGE SCALE GENOMIC DNA]</scope>
    <source>
        <strain evidence="2 3">JCM 3224</strain>
    </source>
</reference>
<evidence type="ECO:0000313" key="2">
    <source>
        <dbReference type="EMBL" id="NNH73605.1"/>
    </source>
</evidence>
<keyword evidence="3" id="KW-1185">Reference proteome</keyword>
<dbReference type="Proteomes" id="UP000586827">
    <property type="component" value="Unassembled WGS sequence"/>
</dbReference>
<dbReference type="EMBL" id="JABELX010000011">
    <property type="protein sequence ID" value="NNH73605.1"/>
    <property type="molecule type" value="Genomic_DNA"/>
</dbReference>
<organism evidence="2 3">
    <name type="scientific">Nocardia uniformis</name>
    <dbReference type="NCBI Taxonomy" id="53432"/>
    <lineage>
        <taxon>Bacteria</taxon>
        <taxon>Bacillati</taxon>
        <taxon>Actinomycetota</taxon>
        <taxon>Actinomycetes</taxon>
        <taxon>Mycobacteriales</taxon>
        <taxon>Nocardiaceae</taxon>
        <taxon>Nocardia</taxon>
    </lineage>
</organism>
<sequence length="426" mass="48815">MAREKVPATFEIAAAGKVPTEFRYWERLDDPRVQQARKLFRTVFRFDPQPSEDLVHSFAAAYYQADPVGEAFVDEVYLGELGPKAGRAMLDQALEHGVRSVPNAPPSLIRLFEEFETAPRWLDPELVAEGAKVFRRWGTSVFSFATTSTLEMYSESSIAKPLSYAGGYAGDKAHKRQLETVRFWIDVSEPGGLDPGARGRQTAMRVRIMHVFIRRKLMQRPEWDYDAWGVPISVGDAALTLMGGSVVPGLALWSVGHQTTVREIEATLHFWRYVGHLLGVQPDWYPRDFRESVQLMFAAFVKRAYTAGADGEELVESYLPAFEPKPGTPWRKRLRDEINYRVQIGYTGVWLLPATYARHTMPRRFPWVLHPIIQAPLIFGAETLRRTIPGLDQVADRVQRRRREQWYRNEVGDRAATFEPVEEFRR</sequence>
<accession>A0A849CBF7</accession>
<dbReference type="InterPro" id="IPR037473">
    <property type="entry name" value="Lcp-like"/>
</dbReference>
<dbReference type="PANTHER" id="PTHR37539">
    <property type="entry name" value="SECRETED PROTEIN-RELATED"/>
    <property type="match status" value="1"/>
</dbReference>
<name>A0A849CBF7_9NOCA</name>
<protein>
    <submittedName>
        <fullName evidence="2">DUF2236 domain-containing protein</fullName>
    </submittedName>
</protein>